<dbReference type="PRINTS" id="PR00132">
    <property type="entry name" value="GLHYDRLASE2"/>
</dbReference>
<dbReference type="Gene3D" id="2.70.98.10">
    <property type="match status" value="1"/>
</dbReference>
<feature type="region of interest" description="Disordered" evidence="7">
    <location>
        <begin position="1"/>
        <end position="39"/>
    </location>
</feature>
<dbReference type="GO" id="GO:0005990">
    <property type="term" value="P:lactose catabolic process"/>
    <property type="evidence" value="ECO:0007669"/>
    <property type="project" value="TreeGrafter"/>
</dbReference>
<dbReference type="Proteomes" id="UP001197093">
    <property type="component" value="Unassembled WGS sequence"/>
</dbReference>
<dbReference type="Pfam" id="PF02929">
    <property type="entry name" value="Bgal_small_N"/>
    <property type="match status" value="1"/>
</dbReference>
<dbReference type="Pfam" id="PF00703">
    <property type="entry name" value="Glyco_hydro_2"/>
    <property type="match status" value="1"/>
</dbReference>
<evidence type="ECO:0000256" key="2">
    <source>
        <dbReference type="ARBA" id="ARBA00007401"/>
    </source>
</evidence>
<evidence type="ECO:0000256" key="5">
    <source>
        <dbReference type="ARBA" id="ARBA00023295"/>
    </source>
</evidence>
<sequence length="1071" mass="121218">MPLGTQGDAASAPPGQAPTPDAPGASRTGQTHVFPPSTPDWNNLKVIHRNTLPPRAHFFLYDAPDDAISRDVSRSKSQLLSGDWLFHLSKSPLTSPVDFHQHRLDALRDSPVWGGRTVRVPGMWQLQGHGKGPHYTNLNFPFPVNPPHVPIDDNECGRYVTSFQLSPQDRGHQLRLRFEGVDAAFTVWVNHKEVGYSQGSRNPSEFDITPYVRCPGTNQLHVEVYQRCNGTYIEDQDQWWLSGIFRDVWLHKFPETHFQDIHVHTILDDDYKNATLRVDLKLSFEADVKLSLLDAESKEVVSKTKSGEGSVVFEVPVENPHKWTAETPYLYKLVLSMPGCALAERVGFRRTELIDGVFSVNGKPVKLRGVNRHEHHPDHGRAVPFEFLKADLVLMKQHNINAIRTSHYINDYRLYELADELGLWILDECDLECHGLFVVGGDGLAFTSDNPDWEEAYIDRARQMVMRDFNRPSIILWSLGNESGYGRNHKAMYKFIKSLDRSRLIHYEGDWYAESADILSRMYHSIGDTEAYARDRNWDKPLVLCEYIHAMGNGPGAIKEYIDLFYKYPRLMGGFVWEWANHGLRTRTEDGTEYMGYGGDFGDEPNDYNFVMDGLCRSDHTPGPGLIEYKKAIEPVQTLGVEDGDKVRIVNRYDFITLDHLYCAWWIVTEVPGVLADIHKVDIPQGIKPHTEALLHIPKLKEDHPPDSHLNLMFLTMKATPWSKPGHIITISQVQLTKPTPLQLLRALPSPTNIPKAELTTPTLLSITNPRGPSWQFDLALGALTSWRPASPTRAENILTSPLLFDLYRAQTDNDRGCDFGRNWRDRRLHQAKPHPLTTSWRRDASTGTVTVVATTRIAPPVLNWACEIEATYTFTAADVAIRAHVKPTGPLLPRAWGRLGLVTSVAGCEAVRWYGRGAGEAYRDRKHSQTVGWWADRVDCLETEYEFPQENGNRADVRWVELLGRGVGGGPENDGVEEEEEEEEEERGKRLLRARYGAWEGAGFSVLPYTAADLDKARHPFELRGMRRADRVVHLDLDASWAGTGSCGPETLPEYTLDAGREYEVEVVLD</sequence>
<dbReference type="EMBL" id="JAHCVI010000004">
    <property type="protein sequence ID" value="KAG7286210.1"/>
    <property type="molecule type" value="Genomic_DNA"/>
</dbReference>
<protein>
    <recommendedName>
        <fullName evidence="3">beta-galactosidase</fullName>
        <ecNumber evidence="3">3.2.1.23</ecNumber>
    </recommendedName>
    <alternativeName>
        <fullName evidence="6">Lactase</fullName>
    </alternativeName>
</protein>
<dbReference type="Pfam" id="PF16353">
    <property type="entry name" value="LacZ_4"/>
    <property type="match status" value="1"/>
</dbReference>
<dbReference type="InterPro" id="IPR050347">
    <property type="entry name" value="Bact_Beta-galactosidase"/>
</dbReference>
<keyword evidence="4" id="KW-0378">Hydrolase</keyword>
<dbReference type="GO" id="GO:0009341">
    <property type="term" value="C:beta-galactosidase complex"/>
    <property type="evidence" value="ECO:0007669"/>
    <property type="project" value="InterPro"/>
</dbReference>
<reference evidence="9" key="1">
    <citation type="submission" date="2023-02" db="EMBL/GenBank/DDBJ databases">
        <authorList>
            <person name="Palmer J.M."/>
        </authorList>
    </citation>
    <scope>NUCLEOTIDE SEQUENCE</scope>
    <source>
        <strain evidence="9">FW57</strain>
    </source>
</reference>
<dbReference type="Gene3D" id="2.60.40.10">
    <property type="entry name" value="Immunoglobulins"/>
    <property type="match status" value="2"/>
</dbReference>
<evidence type="ECO:0000256" key="6">
    <source>
        <dbReference type="ARBA" id="ARBA00032230"/>
    </source>
</evidence>
<dbReference type="InterPro" id="IPR004199">
    <property type="entry name" value="B-gal_small/dom_5"/>
</dbReference>
<comment type="catalytic activity">
    <reaction evidence="1">
        <text>Hydrolysis of terminal non-reducing beta-D-galactose residues in beta-D-galactosides.</text>
        <dbReference type="EC" id="3.2.1.23"/>
    </reaction>
</comment>
<dbReference type="Gene3D" id="3.20.20.80">
    <property type="entry name" value="Glycosidases"/>
    <property type="match status" value="1"/>
</dbReference>
<dbReference type="InterPro" id="IPR006102">
    <property type="entry name" value="Ig-like_GH2"/>
</dbReference>
<keyword evidence="5" id="KW-0326">Glycosidase</keyword>
<dbReference type="SMART" id="SM01038">
    <property type="entry name" value="Bgal_small_N"/>
    <property type="match status" value="1"/>
</dbReference>
<dbReference type="GO" id="GO:0004565">
    <property type="term" value="F:beta-galactosidase activity"/>
    <property type="evidence" value="ECO:0007669"/>
    <property type="project" value="UniProtKB-EC"/>
</dbReference>
<dbReference type="InterPro" id="IPR011013">
    <property type="entry name" value="Gal_mutarotase_sf_dom"/>
</dbReference>
<dbReference type="InterPro" id="IPR006101">
    <property type="entry name" value="Glyco_hydro_2"/>
</dbReference>
<evidence type="ECO:0000259" key="8">
    <source>
        <dbReference type="SMART" id="SM01038"/>
    </source>
</evidence>
<dbReference type="Pfam" id="PF02836">
    <property type="entry name" value="Glyco_hydro_2_C"/>
    <property type="match status" value="1"/>
</dbReference>
<dbReference type="InterPro" id="IPR017853">
    <property type="entry name" value="GH"/>
</dbReference>
<accession>A0AAD4ERV1</accession>
<feature type="domain" description="Beta galactosidase small chain/" evidence="8">
    <location>
        <begin position="766"/>
        <end position="1071"/>
    </location>
</feature>
<dbReference type="InterPro" id="IPR032312">
    <property type="entry name" value="LacZ_4"/>
</dbReference>
<name>A0AAD4ERV1_9PEZI</name>
<dbReference type="PANTHER" id="PTHR46323">
    <property type="entry name" value="BETA-GALACTOSIDASE"/>
    <property type="match status" value="1"/>
</dbReference>
<comment type="similarity">
    <text evidence="2">Belongs to the glycosyl hydrolase 2 family.</text>
</comment>
<evidence type="ECO:0000313" key="9">
    <source>
        <dbReference type="EMBL" id="KAG7286210.1"/>
    </source>
</evidence>
<dbReference type="InterPro" id="IPR006104">
    <property type="entry name" value="Glyco_hydro_2_N"/>
</dbReference>
<feature type="region of interest" description="Disordered" evidence="7">
    <location>
        <begin position="967"/>
        <end position="986"/>
    </location>
</feature>
<dbReference type="InterPro" id="IPR006103">
    <property type="entry name" value="Glyco_hydro_2_cat"/>
</dbReference>
<dbReference type="EC" id="3.2.1.23" evidence="3"/>
<dbReference type="InterPro" id="IPR014718">
    <property type="entry name" value="GH-type_carb-bd"/>
</dbReference>
<evidence type="ECO:0000313" key="10">
    <source>
        <dbReference type="Proteomes" id="UP001197093"/>
    </source>
</evidence>
<dbReference type="SUPFAM" id="SSF49785">
    <property type="entry name" value="Galactose-binding domain-like"/>
    <property type="match status" value="1"/>
</dbReference>
<evidence type="ECO:0000256" key="7">
    <source>
        <dbReference type="SAM" id="MobiDB-lite"/>
    </source>
</evidence>
<dbReference type="InterPro" id="IPR008979">
    <property type="entry name" value="Galactose-bd-like_sf"/>
</dbReference>
<feature type="compositionally biased region" description="Acidic residues" evidence="7">
    <location>
        <begin position="975"/>
        <end position="986"/>
    </location>
</feature>
<dbReference type="InterPro" id="IPR013783">
    <property type="entry name" value="Ig-like_fold"/>
</dbReference>
<dbReference type="SUPFAM" id="SSF51445">
    <property type="entry name" value="(Trans)glycosidases"/>
    <property type="match status" value="1"/>
</dbReference>
<dbReference type="InterPro" id="IPR036156">
    <property type="entry name" value="Beta-gal/glucu_dom_sf"/>
</dbReference>
<keyword evidence="10" id="KW-1185">Reference proteome</keyword>
<evidence type="ECO:0000256" key="1">
    <source>
        <dbReference type="ARBA" id="ARBA00001412"/>
    </source>
</evidence>
<comment type="caution">
    <text evidence="9">The sequence shown here is derived from an EMBL/GenBank/DDBJ whole genome shotgun (WGS) entry which is preliminary data.</text>
</comment>
<dbReference type="SUPFAM" id="SSF74650">
    <property type="entry name" value="Galactose mutarotase-like"/>
    <property type="match status" value="1"/>
</dbReference>
<gene>
    <name evidence="9" type="ORF">NEMBOFW57_008516</name>
</gene>
<dbReference type="SUPFAM" id="SSF49303">
    <property type="entry name" value="beta-Galactosidase/glucuronidase domain"/>
    <property type="match status" value="2"/>
</dbReference>
<dbReference type="PANTHER" id="PTHR46323:SF2">
    <property type="entry name" value="BETA-GALACTOSIDASE"/>
    <property type="match status" value="1"/>
</dbReference>
<proteinExistence type="inferred from homology"/>
<dbReference type="FunFam" id="3.20.20.80:FF:000018">
    <property type="entry name" value="Beta-galactosidase"/>
    <property type="match status" value="1"/>
</dbReference>
<dbReference type="AlphaFoldDB" id="A0AAD4ERV1"/>
<dbReference type="Gene3D" id="2.60.120.260">
    <property type="entry name" value="Galactose-binding domain-like"/>
    <property type="match status" value="1"/>
</dbReference>
<dbReference type="GO" id="GO:0030246">
    <property type="term" value="F:carbohydrate binding"/>
    <property type="evidence" value="ECO:0007669"/>
    <property type="project" value="InterPro"/>
</dbReference>
<evidence type="ECO:0000256" key="3">
    <source>
        <dbReference type="ARBA" id="ARBA00012756"/>
    </source>
</evidence>
<evidence type="ECO:0000256" key="4">
    <source>
        <dbReference type="ARBA" id="ARBA00022801"/>
    </source>
</evidence>
<dbReference type="Pfam" id="PF02837">
    <property type="entry name" value="Glyco_hydro_2_N"/>
    <property type="match status" value="1"/>
</dbReference>
<organism evidence="9 10">
    <name type="scientific">Staphylotrichum longicolle</name>
    <dbReference type="NCBI Taxonomy" id="669026"/>
    <lineage>
        <taxon>Eukaryota</taxon>
        <taxon>Fungi</taxon>
        <taxon>Dikarya</taxon>
        <taxon>Ascomycota</taxon>
        <taxon>Pezizomycotina</taxon>
        <taxon>Sordariomycetes</taxon>
        <taxon>Sordariomycetidae</taxon>
        <taxon>Sordariales</taxon>
        <taxon>Chaetomiaceae</taxon>
        <taxon>Staphylotrichum</taxon>
    </lineage>
</organism>